<accession>B9XLD4</accession>
<reference evidence="3 4" key="1">
    <citation type="journal article" date="2011" name="J. Bacteriol.">
        <title>Genome sequence of 'Pedosphaera parvula' Ellin514, an aerobic Verrucomicrobial isolate from pasture soil.</title>
        <authorList>
            <person name="Kant R."/>
            <person name="van Passel M.W."/>
            <person name="Sangwan P."/>
            <person name="Palva A."/>
            <person name="Lucas S."/>
            <person name="Copeland A."/>
            <person name="Lapidus A."/>
            <person name="Glavina Del Rio T."/>
            <person name="Dalin E."/>
            <person name="Tice H."/>
            <person name="Bruce D."/>
            <person name="Goodwin L."/>
            <person name="Pitluck S."/>
            <person name="Chertkov O."/>
            <person name="Larimer F.W."/>
            <person name="Land M.L."/>
            <person name="Hauser L."/>
            <person name="Brettin T.S."/>
            <person name="Detter J.C."/>
            <person name="Han S."/>
            <person name="de Vos W.M."/>
            <person name="Janssen P.H."/>
            <person name="Smidt H."/>
        </authorList>
    </citation>
    <scope>NUCLEOTIDE SEQUENCE [LARGE SCALE GENOMIC DNA]</scope>
    <source>
        <strain evidence="3 4">Ellin514</strain>
    </source>
</reference>
<evidence type="ECO:0000259" key="2">
    <source>
        <dbReference type="Pfam" id="PF00578"/>
    </source>
</evidence>
<feature type="domain" description="Alkyl hydroperoxide reductase subunit C/ Thiol specific antioxidant" evidence="2">
    <location>
        <begin position="10"/>
        <end position="156"/>
    </location>
</feature>
<name>B9XLD4_PEDPL</name>
<evidence type="ECO:0000256" key="1">
    <source>
        <dbReference type="SAM" id="MobiDB-lite"/>
    </source>
</evidence>
<sequence length="203" mass="22688">MKPVSKLTPGMTVPPFQVKTLHGKLVPVPNSLTRFVHLQFRRFAGCPLCNTHLRSFVKRAQELEQAGIHEIIFFHSSPALLNKYEHDIPFDLVADPDKKFYRQFGVETSAKALFHPAIIKALFKSLKTEKIAFPKVENGRLGLPADILIDSNGQIIASKYGLHAYDHWEVSELLELANNRAPIGKSSQTTGSNQNSTCCKAHD</sequence>
<dbReference type="Gene3D" id="3.40.30.10">
    <property type="entry name" value="Glutaredoxin"/>
    <property type="match status" value="1"/>
</dbReference>
<evidence type="ECO:0000313" key="3">
    <source>
        <dbReference type="EMBL" id="EEF59337.1"/>
    </source>
</evidence>
<proteinExistence type="predicted"/>
<keyword evidence="4" id="KW-1185">Reference proteome</keyword>
<dbReference type="RefSeq" id="WP_007416623.1">
    <property type="nucleotide sequence ID" value="NZ_ABOX02000029.1"/>
</dbReference>
<feature type="region of interest" description="Disordered" evidence="1">
    <location>
        <begin position="184"/>
        <end position="203"/>
    </location>
</feature>
<dbReference type="GO" id="GO:0016491">
    <property type="term" value="F:oxidoreductase activity"/>
    <property type="evidence" value="ECO:0007669"/>
    <property type="project" value="InterPro"/>
</dbReference>
<dbReference type="Proteomes" id="UP000003688">
    <property type="component" value="Unassembled WGS sequence"/>
</dbReference>
<evidence type="ECO:0000313" key="4">
    <source>
        <dbReference type="Proteomes" id="UP000003688"/>
    </source>
</evidence>
<dbReference type="CDD" id="cd02970">
    <property type="entry name" value="PRX_like2"/>
    <property type="match status" value="1"/>
</dbReference>
<dbReference type="SUPFAM" id="SSF52833">
    <property type="entry name" value="Thioredoxin-like"/>
    <property type="match status" value="1"/>
</dbReference>
<protein>
    <submittedName>
        <fullName evidence="3">Alkyl hydroperoxide reductase/ Thiol specific antioxidant/ Mal allergen</fullName>
    </submittedName>
</protein>
<dbReference type="InterPro" id="IPR036249">
    <property type="entry name" value="Thioredoxin-like_sf"/>
</dbReference>
<dbReference type="GO" id="GO:0016209">
    <property type="term" value="F:antioxidant activity"/>
    <property type="evidence" value="ECO:0007669"/>
    <property type="project" value="InterPro"/>
</dbReference>
<dbReference type="Pfam" id="PF00578">
    <property type="entry name" value="AhpC-TSA"/>
    <property type="match status" value="1"/>
</dbReference>
<dbReference type="AlphaFoldDB" id="B9XLD4"/>
<dbReference type="EMBL" id="ABOX02000029">
    <property type="protein sequence ID" value="EEF59337.1"/>
    <property type="molecule type" value="Genomic_DNA"/>
</dbReference>
<dbReference type="STRING" id="320771.Cflav_PD1885"/>
<gene>
    <name evidence="3" type="ORF">Cflav_PD1885</name>
</gene>
<comment type="caution">
    <text evidence="3">The sequence shown here is derived from an EMBL/GenBank/DDBJ whole genome shotgun (WGS) entry which is preliminary data.</text>
</comment>
<dbReference type="InterPro" id="IPR000866">
    <property type="entry name" value="AhpC/TSA"/>
</dbReference>
<organism evidence="3 4">
    <name type="scientific">Pedosphaera parvula (strain Ellin514)</name>
    <dbReference type="NCBI Taxonomy" id="320771"/>
    <lineage>
        <taxon>Bacteria</taxon>
        <taxon>Pseudomonadati</taxon>
        <taxon>Verrucomicrobiota</taxon>
        <taxon>Pedosphaerae</taxon>
        <taxon>Pedosphaerales</taxon>
        <taxon>Pedosphaeraceae</taxon>
        <taxon>Pedosphaera</taxon>
    </lineage>
</organism>
<feature type="compositionally biased region" description="Low complexity" evidence="1">
    <location>
        <begin position="186"/>
        <end position="197"/>
    </location>
</feature>